<name>A0A644VRT5_9ZZZZ</name>
<gene>
    <name evidence="1" type="ORF">SDC9_40262</name>
</gene>
<reference evidence="1" key="1">
    <citation type="submission" date="2019-08" db="EMBL/GenBank/DDBJ databases">
        <authorList>
            <person name="Kucharzyk K."/>
            <person name="Murdoch R.W."/>
            <person name="Higgins S."/>
            <person name="Loffler F."/>
        </authorList>
    </citation>
    <scope>NUCLEOTIDE SEQUENCE</scope>
</reference>
<proteinExistence type="predicted"/>
<accession>A0A644VRT5</accession>
<organism evidence="1">
    <name type="scientific">bioreactor metagenome</name>
    <dbReference type="NCBI Taxonomy" id="1076179"/>
    <lineage>
        <taxon>unclassified sequences</taxon>
        <taxon>metagenomes</taxon>
        <taxon>ecological metagenomes</taxon>
    </lineage>
</organism>
<dbReference type="AlphaFoldDB" id="A0A644VRT5"/>
<comment type="caution">
    <text evidence="1">The sequence shown here is derived from an EMBL/GenBank/DDBJ whole genome shotgun (WGS) entry which is preliminary data.</text>
</comment>
<dbReference type="EMBL" id="VSSQ01000415">
    <property type="protein sequence ID" value="MPL94114.1"/>
    <property type="molecule type" value="Genomic_DNA"/>
</dbReference>
<protein>
    <submittedName>
        <fullName evidence="1">Uncharacterized protein</fullName>
    </submittedName>
</protein>
<evidence type="ECO:0000313" key="1">
    <source>
        <dbReference type="EMBL" id="MPL94114.1"/>
    </source>
</evidence>
<sequence>MKAILIESNSMTTKKTNTFRTVKVNTAPSNKSSRQYVSGDEFEKHVINRINQFCDKNGLL</sequence>